<dbReference type="GO" id="GO:0005786">
    <property type="term" value="C:signal recognition particle, endoplasmic reticulum targeting"/>
    <property type="evidence" value="ECO:0007669"/>
    <property type="project" value="UniProtKB-KW"/>
</dbReference>
<evidence type="ECO:0000256" key="2">
    <source>
        <dbReference type="ARBA" id="ARBA00004496"/>
    </source>
</evidence>
<dbReference type="WBParaSite" id="jg19053">
    <property type="protein sequence ID" value="jg19053"/>
    <property type="gene ID" value="jg19053"/>
</dbReference>
<protein>
    <recommendedName>
        <fullName evidence="4">Signal recognition particle subunit SRP72</fullName>
    </recommendedName>
</protein>
<dbReference type="InterPro" id="IPR013699">
    <property type="entry name" value="Signal_recog_part_SRP72_RNA-bd"/>
</dbReference>
<proteinExistence type="inferred from homology"/>
<evidence type="ECO:0000256" key="3">
    <source>
        <dbReference type="ARBA" id="ARBA00007676"/>
    </source>
</evidence>
<evidence type="ECO:0000256" key="4">
    <source>
        <dbReference type="ARBA" id="ARBA00018350"/>
    </source>
</evidence>
<keyword evidence="6" id="KW-0256">Endoplasmic reticulum</keyword>
<dbReference type="Gene3D" id="1.25.40.10">
    <property type="entry name" value="Tetratricopeptide repeat domain"/>
    <property type="match status" value="1"/>
</dbReference>
<dbReference type="PANTHER" id="PTHR14094">
    <property type="entry name" value="SIGNAL RECOGNITION PARTICLE 72"/>
    <property type="match status" value="1"/>
</dbReference>
<dbReference type="Pfam" id="PF08492">
    <property type="entry name" value="SRP72"/>
    <property type="match status" value="1"/>
</dbReference>
<keyword evidence="7" id="KW-0733">Signal recognition particle</keyword>
<feature type="domain" description="Signal recognition particle SRP72 subunit RNA-binding" evidence="10">
    <location>
        <begin position="242"/>
        <end position="290"/>
    </location>
</feature>
<comment type="subcellular location">
    <subcellularLocation>
        <location evidence="2">Cytoplasm</location>
    </subcellularLocation>
    <subcellularLocation>
        <location evidence="1">Endoplasmic reticulum</location>
    </subcellularLocation>
</comment>
<dbReference type="InterPro" id="IPR011990">
    <property type="entry name" value="TPR-like_helical_dom_sf"/>
</dbReference>
<dbReference type="GO" id="GO:0005783">
    <property type="term" value="C:endoplasmic reticulum"/>
    <property type="evidence" value="ECO:0007669"/>
    <property type="project" value="UniProtKB-SubCell"/>
</dbReference>
<evidence type="ECO:0000256" key="6">
    <source>
        <dbReference type="ARBA" id="ARBA00022824"/>
    </source>
</evidence>
<feature type="region of interest" description="Disordered" evidence="9">
    <location>
        <begin position="254"/>
        <end position="334"/>
    </location>
</feature>
<dbReference type="GO" id="GO:0008312">
    <property type="term" value="F:7S RNA binding"/>
    <property type="evidence" value="ECO:0007669"/>
    <property type="project" value="InterPro"/>
</dbReference>
<evidence type="ECO:0000313" key="12">
    <source>
        <dbReference type="WBParaSite" id="jg19053"/>
    </source>
</evidence>
<organism evidence="11 12">
    <name type="scientific">Ditylenchus dipsaci</name>
    <dbReference type="NCBI Taxonomy" id="166011"/>
    <lineage>
        <taxon>Eukaryota</taxon>
        <taxon>Metazoa</taxon>
        <taxon>Ecdysozoa</taxon>
        <taxon>Nematoda</taxon>
        <taxon>Chromadorea</taxon>
        <taxon>Rhabditida</taxon>
        <taxon>Tylenchina</taxon>
        <taxon>Tylenchomorpha</taxon>
        <taxon>Sphaerularioidea</taxon>
        <taxon>Anguinidae</taxon>
        <taxon>Anguininae</taxon>
        <taxon>Ditylenchus</taxon>
    </lineage>
</organism>
<reference evidence="12" key="1">
    <citation type="submission" date="2022-11" db="UniProtKB">
        <authorList>
            <consortium name="WormBaseParasite"/>
        </authorList>
    </citation>
    <scope>IDENTIFICATION</scope>
</reference>
<feature type="compositionally biased region" description="Basic residues" evidence="9">
    <location>
        <begin position="254"/>
        <end position="264"/>
    </location>
</feature>
<dbReference type="PANTHER" id="PTHR14094:SF9">
    <property type="entry name" value="SIGNAL RECOGNITION PARTICLE SUBUNIT SRP72"/>
    <property type="match status" value="1"/>
</dbReference>
<evidence type="ECO:0000256" key="5">
    <source>
        <dbReference type="ARBA" id="ARBA00022490"/>
    </source>
</evidence>
<dbReference type="Proteomes" id="UP000887574">
    <property type="component" value="Unplaced"/>
</dbReference>
<evidence type="ECO:0000256" key="7">
    <source>
        <dbReference type="ARBA" id="ARBA00023135"/>
    </source>
</evidence>
<dbReference type="AlphaFoldDB" id="A0A915DFZ4"/>
<dbReference type="SUPFAM" id="SSF48452">
    <property type="entry name" value="TPR-like"/>
    <property type="match status" value="1"/>
</dbReference>
<feature type="compositionally biased region" description="Polar residues" evidence="9">
    <location>
        <begin position="308"/>
        <end position="329"/>
    </location>
</feature>
<keyword evidence="5" id="KW-0963">Cytoplasm</keyword>
<keyword evidence="11" id="KW-1185">Reference proteome</keyword>
<comment type="similarity">
    <text evidence="3">Belongs to the SRP72 family.</text>
</comment>
<evidence type="ECO:0000256" key="8">
    <source>
        <dbReference type="ARBA" id="ARBA00023274"/>
    </source>
</evidence>
<evidence type="ECO:0000256" key="9">
    <source>
        <dbReference type="SAM" id="MobiDB-lite"/>
    </source>
</evidence>
<evidence type="ECO:0000256" key="1">
    <source>
        <dbReference type="ARBA" id="ARBA00004240"/>
    </source>
</evidence>
<feature type="compositionally biased region" description="Basic and acidic residues" evidence="9">
    <location>
        <begin position="275"/>
        <end position="287"/>
    </location>
</feature>
<evidence type="ECO:0000313" key="11">
    <source>
        <dbReference type="Proteomes" id="UP000887574"/>
    </source>
</evidence>
<dbReference type="InterPro" id="IPR026270">
    <property type="entry name" value="SRP72"/>
</dbReference>
<keyword evidence="8" id="KW-0687">Ribonucleoprotein</keyword>
<name>A0A915DFZ4_9BILA</name>
<sequence>MKAKGKSTKLAGKGQDGDIIFERAYLFYRKNQNKEALAEIAKGNENEVRFMELKAQLLYRLERGEEALQIFNKLLETHSDEYDETRLANAMAVTALLQSKGMYNHACYLIYQDKLAEATQLLQDAAVKCHETLTEDGLTEEEIQEELAIIEIQKAYALQKAGSTDEAVRIYTEMEKNSSADTNVKAIIMNNLLAAKVVSNTPNVREHLRNISKKKKAKLTHFQKQAILFNLALLQLHPVEKGKAFEEFVTGKLNKRKRKRKTKLPKNYDPNVAPDPERWLPRQERTAYKKKLNKKFKDRDIGRGTQGAGSSQTAAANIDYSSKASSVEPQPSPNPLLVAALKVLDNSVRRSSTG</sequence>
<evidence type="ECO:0000259" key="10">
    <source>
        <dbReference type="Pfam" id="PF08492"/>
    </source>
</evidence>
<dbReference type="GO" id="GO:0006614">
    <property type="term" value="P:SRP-dependent cotranslational protein targeting to membrane"/>
    <property type="evidence" value="ECO:0007669"/>
    <property type="project" value="InterPro"/>
</dbReference>
<accession>A0A915DFZ4</accession>
<dbReference type="GO" id="GO:0043022">
    <property type="term" value="F:ribosome binding"/>
    <property type="evidence" value="ECO:0007669"/>
    <property type="project" value="TreeGrafter"/>
</dbReference>